<evidence type="ECO:0000313" key="1">
    <source>
        <dbReference type="EMBL" id="CAG8741056.1"/>
    </source>
</evidence>
<name>A0A9N9NKQ3_FUNMO</name>
<evidence type="ECO:0000313" key="2">
    <source>
        <dbReference type="Proteomes" id="UP000789375"/>
    </source>
</evidence>
<dbReference type="AlphaFoldDB" id="A0A9N9NKQ3"/>
<reference evidence="1" key="1">
    <citation type="submission" date="2021-06" db="EMBL/GenBank/DDBJ databases">
        <authorList>
            <person name="Kallberg Y."/>
            <person name="Tangrot J."/>
            <person name="Rosling A."/>
        </authorList>
    </citation>
    <scope>NUCLEOTIDE SEQUENCE</scope>
    <source>
        <strain evidence="1">87-6 pot B 2015</strain>
    </source>
</reference>
<organism evidence="1 2">
    <name type="scientific">Funneliformis mosseae</name>
    <name type="common">Endomycorrhizal fungus</name>
    <name type="synonym">Glomus mosseae</name>
    <dbReference type="NCBI Taxonomy" id="27381"/>
    <lineage>
        <taxon>Eukaryota</taxon>
        <taxon>Fungi</taxon>
        <taxon>Fungi incertae sedis</taxon>
        <taxon>Mucoromycota</taxon>
        <taxon>Glomeromycotina</taxon>
        <taxon>Glomeromycetes</taxon>
        <taxon>Glomerales</taxon>
        <taxon>Glomeraceae</taxon>
        <taxon>Funneliformis</taxon>
    </lineage>
</organism>
<feature type="non-terminal residue" evidence="1">
    <location>
        <position position="70"/>
    </location>
</feature>
<keyword evidence="2" id="KW-1185">Reference proteome</keyword>
<gene>
    <name evidence="1" type="ORF">FMOSSE_LOCUS16153</name>
</gene>
<dbReference type="Proteomes" id="UP000789375">
    <property type="component" value="Unassembled WGS sequence"/>
</dbReference>
<sequence length="70" mass="7756">IEALSNVVSTLVEENLLEDIDEKQYKLFHDEVVQVLNGLDESLQLDPSKNGKKSPIKVEVGFTTVTLTSP</sequence>
<comment type="caution">
    <text evidence="1">The sequence shown here is derived from an EMBL/GenBank/DDBJ whole genome shotgun (WGS) entry which is preliminary data.</text>
</comment>
<dbReference type="EMBL" id="CAJVPP010020684">
    <property type="protein sequence ID" value="CAG8741056.1"/>
    <property type="molecule type" value="Genomic_DNA"/>
</dbReference>
<protein>
    <submittedName>
        <fullName evidence="1">3438_t:CDS:1</fullName>
    </submittedName>
</protein>
<accession>A0A9N9NKQ3</accession>
<proteinExistence type="predicted"/>